<dbReference type="GO" id="GO:0106312">
    <property type="term" value="F:methylenetetrahydrofolate reductase (NADH) activity"/>
    <property type="evidence" value="ECO:0007669"/>
    <property type="project" value="UniProtKB-EC"/>
</dbReference>
<evidence type="ECO:0000256" key="3">
    <source>
        <dbReference type="ARBA" id="ARBA00006743"/>
    </source>
</evidence>
<reference evidence="11 12" key="1">
    <citation type="submission" date="2016-04" db="EMBL/GenBank/DDBJ databases">
        <title>Genome analysis of Thermosulfurimonas dismutans, the first thermophilic sulfur-disproportionating bacterium of the phylum Thermodesulfobacteria.</title>
        <authorList>
            <person name="Mardanov A.V."/>
            <person name="Beletsky A.V."/>
            <person name="Kadnikov V.V."/>
            <person name="Slobodkin A.I."/>
            <person name="Ravin N.V."/>
        </authorList>
    </citation>
    <scope>NUCLEOTIDE SEQUENCE [LARGE SCALE GENOMIC DNA]</scope>
    <source>
        <strain evidence="11 12">S95</strain>
    </source>
</reference>
<evidence type="ECO:0000256" key="8">
    <source>
        <dbReference type="ARBA" id="ARBA00048628"/>
    </source>
</evidence>
<dbReference type="EMBL" id="LWLG01000004">
    <property type="protein sequence ID" value="OAQ20944.1"/>
    <property type="molecule type" value="Genomic_DNA"/>
</dbReference>
<gene>
    <name evidence="11" type="ORF">TDIS_0870</name>
</gene>
<feature type="domain" description="Methylene-tetrahydrofolate reductase C-terminal-like" evidence="10">
    <location>
        <begin position="394"/>
        <end position="485"/>
    </location>
</feature>
<comment type="cofactor">
    <cofactor evidence="1 9">
        <name>FAD</name>
        <dbReference type="ChEBI" id="CHEBI:57692"/>
    </cofactor>
</comment>
<dbReference type="InterPro" id="IPR022026">
    <property type="entry name" value="DUF5981"/>
</dbReference>
<dbReference type="OrthoDB" id="9803687at2"/>
<keyword evidence="4 9" id="KW-0285">Flavoprotein</keyword>
<keyword evidence="6 9" id="KW-0560">Oxidoreductase</keyword>
<dbReference type="PANTHER" id="PTHR45754:SF3">
    <property type="entry name" value="METHYLENETETRAHYDROFOLATE REDUCTASE (NADPH)"/>
    <property type="match status" value="1"/>
</dbReference>
<evidence type="ECO:0000256" key="7">
    <source>
        <dbReference type="ARBA" id="ARBA00034478"/>
    </source>
</evidence>
<proteinExistence type="inferred from homology"/>
<evidence type="ECO:0000256" key="4">
    <source>
        <dbReference type="ARBA" id="ARBA00022630"/>
    </source>
</evidence>
<evidence type="ECO:0000259" key="10">
    <source>
        <dbReference type="Pfam" id="PF12225"/>
    </source>
</evidence>
<comment type="similarity">
    <text evidence="3 9">Belongs to the methylenetetrahydrofolate reductase family.</text>
</comment>
<dbReference type="SUPFAM" id="SSF51730">
    <property type="entry name" value="FAD-linked oxidoreductase"/>
    <property type="match status" value="1"/>
</dbReference>
<organism evidence="11 12">
    <name type="scientific">Thermosulfurimonas dismutans</name>
    <dbReference type="NCBI Taxonomy" id="999894"/>
    <lineage>
        <taxon>Bacteria</taxon>
        <taxon>Pseudomonadati</taxon>
        <taxon>Thermodesulfobacteriota</taxon>
        <taxon>Thermodesulfobacteria</taxon>
        <taxon>Thermodesulfobacteriales</taxon>
        <taxon>Thermodesulfobacteriaceae</taxon>
        <taxon>Thermosulfurimonas</taxon>
    </lineage>
</organism>
<name>A0A179D4D0_9BACT</name>
<comment type="pathway">
    <text evidence="2 9">One-carbon metabolism; tetrahydrofolate interconversion.</text>
</comment>
<dbReference type="GO" id="GO:0071949">
    <property type="term" value="F:FAD binding"/>
    <property type="evidence" value="ECO:0007669"/>
    <property type="project" value="TreeGrafter"/>
</dbReference>
<evidence type="ECO:0000313" key="11">
    <source>
        <dbReference type="EMBL" id="OAQ20944.1"/>
    </source>
</evidence>
<evidence type="ECO:0000256" key="1">
    <source>
        <dbReference type="ARBA" id="ARBA00001974"/>
    </source>
</evidence>
<evidence type="ECO:0000256" key="6">
    <source>
        <dbReference type="ARBA" id="ARBA00023002"/>
    </source>
</evidence>
<evidence type="ECO:0000256" key="2">
    <source>
        <dbReference type="ARBA" id="ARBA00004777"/>
    </source>
</evidence>
<comment type="catalytic activity">
    <reaction evidence="8">
        <text>(6S)-5-methyl-5,6,7,8-tetrahydrofolate + NAD(+) = (6R)-5,10-methylene-5,6,7,8-tetrahydrofolate + NADH + H(+)</text>
        <dbReference type="Rhea" id="RHEA:19821"/>
        <dbReference type="ChEBI" id="CHEBI:15378"/>
        <dbReference type="ChEBI" id="CHEBI:15636"/>
        <dbReference type="ChEBI" id="CHEBI:18608"/>
        <dbReference type="ChEBI" id="CHEBI:57540"/>
        <dbReference type="ChEBI" id="CHEBI:57945"/>
        <dbReference type="EC" id="1.5.1.54"/>
    </reaction>
    <physiologicalReaction direction="right-to-left" evidence="8">
        <dbReference type="Rhea" id="RHEA:19823"/>
    </physiologicalReaction>
</comment>
<sequence length="511" mass="58480">MRSFRRNLYEKDFLVTFELVPGRSTRTRHYRDIIGFAEKVAEDGLFDALSITDNAGGHPALAPEALGRELKRMGHEPIIHFSCKDKNRNKIESDLLALDREGLHNLLILTGDYPRYGYRGRAKPVFDLDSVSLLRLISEMEKGFLLPPEVPGGGITLPPIPFFAGCVVNPFKWSEAETVTQYYKLIRKLRAGARFVITQVGFSARKFQELKFFLEEEGFGEVPILGSILVMDVRLARILYRGAVPGITVTERLLKTVEAEARRPDKGREAALLRAAKLMALLKGLGFQGAHICGAPLDPVAARELLAMAEEFYPSWKEFLPEFSEAPERSFFLYDRDPETGLNLRRRRGLSPRSVRSLTFLFSGLIHRLFFSSKAPFFRLTKSFFERLSGSRFEKYFARLEYGFKKPLFDCQECGDCTLGELAFLCPQSQCAKYLLNGPCGGSRDGWCEVYPGKRRCVYVRIYERLSPEERRKKLLENEIPPRNWALYRTSSWLNFYLGKDHHSLLTHRKS</sequence>
<dbReference type="Proteomes" id="UP000078390">
    <property type="component" value="Unassembled WGS sequence"/>
</dbReference>
<keyword evidence="5 9" id="KW-0274">FAD</keyword>
<dbReference type="PANTHER" id="PTHR45754">
    <property type="entry name" value="METHYLENETETRAHYDROFOLATE REDUCTASE"/>
    <property type="match status" value="1"/>
</dbReference>
<dbReference type="InterPro" id="IPR003171">
    <property type="entry name" value="Mehydrof_redctse-like"/>
</dbReference>
<dbReference type="Pfam" id="PF02219">
    <property type="entry name" value="MTHFR"/>
    <property type="match status" value="1"/>
</dbReference>
<dbReference type="STRING" id="999894.TDIS_0870"/>
<dbReference type="UniPathway" id="UPA00193"/>
<dbReference type="RefSeq" id="WP_068669689.1">
    <property type="nucleotide sequence ID" value="NZ_LWLG01000004.1"/>
</dbReference>
<comment type="pathway">
    <text evidence="7">Amino-acid biosynthesis; L-methionine biosynthesis via de novo pathway.</text>
</comment>
<comment type="caution">
    <text evidence="11">The sequence shown here is derived from an EMBL/GenBank/DDBJ whole genome shotgun (WGS) entry which is preliminary data.</text>
</comment>
<keyword evidence="12" id="KW-1185">Reference proteome</keyword>
<dbReference type="GO" id="GO:0005829">
    <property type="term" value="C:cytosol"/>
    <property type="evidence" value="ECO:0007669"/>
    <property type="project" value="TreeGrafter"/>
</dbReference>
<evidence type="ECO:0000256" key="5">
    <source>
        <dbReference type="ARBA" id="ARBA00022827"/>
    </source>
</evidence>
<dbReference type="GO" id="GO:0009086">
    <property type="term" value="P:methionine biosynthetic process"/>
    <property type="evidence" value="ECO:0007669"/>
    <property type="project" value="TreeGrafter"/>
</dbReference>
<evidence type="ECO:0000313" key="12">
    <source>
        <dbReference type="Proteomes" id="UP000078390"/>
    </source>
</evidence>
<evidence type="ECO:0000256" key="9">
    <source>
        <dbReference type="RuleBase" id="RU003862"/>
    </source>
</evidence>
<accession>A0A179D4D0</accession>
<protein>
    <recommendedName>
        <fullName evidence="9">Methylenetetrahydrofolate reductase</fullName>
    </recommendedName>
</protein>
<dbReference type="Gene3D" id="3.20.20.220">
    <property type="match status" value="1"/>
</dbReference>
<dbReference type="PATRIC" id="fig|999894.6.peg.866"/>
<dbReference type="InterPro" id="IPR029041">
    <property type="entry name" value="FAD-linked_oxidoreductase-like"/>
</dbReference>
<dbReference type="GO" id="GO:0035999">
    <property type="term" value="P:tetrahydrofolate interconversion"/>
    <property type="evidence" value="ECO:0007669"/>
    <property type="project" value="UniProtKB-UniPathway"/>
</dbReference>
<dbReference type="AlphaFoldDB" id="A0A179D4D0"/>
<dbReference type="Pfam" id="PF12225">
    <property type="entry name" value="DUF5981"/>
    <property type="match status" value="1"/>
</dbReference>